<name>A0A382PGD4_9ZZZZ</name>
<proteinExistence type="predicted"/>
<evidence type="ECO:0008006" key="2">
    <source>
        <dbReference type="Google" id="ProtNLM"/>
    </source>
</evidence>
<evidence type="ECO:0000313" key="1">
    <source>
        <dbReference type="EMBL" id="SVC71860.1"/>
    </source>
</evidence>
<organism evidence="1">
    <name type="scientific">marine metagenome</name>
    <dbReference type="NCBI Taxonomy" id="408172"/>
    <lineage>
        <taxon>unclassified sequences</taxon>
        <taxon>metagenomes</taxon>
        <taxon>ecological metagenomes</taxon>
    </lineage>
</organism>
<gene>
    <name evidence="1" type="ORF">METZ01_LOCUS324714</name>
</gene>
<protein>
    <recommendedName>
        <fullName evidence="2">Prolyl 4-hydroxylase alpha subunit Fe(2+) 2OG dioxygenase domain-containing protein</fullName>
    </recommendedName>
</protein>
<dbReference type="AlphaFoldDB" id="A0A382PGD4"/>
<accession>A0A382PGD4</accession>
<reference evidence="1" key="1">
    <citation type="submission" date="2018-05" db="EMBL/GenBank/DDBJ databases">
        <authorList>
            <person name="Lanie J.A."/>
            <person name="Ng W.-L."/>
            <person name="Kazmierczak K.M."/>
            <person name="Andrzejewski T.M."/>
            <person name="Davidsen T.M."/>
            <person name="Wayne K.J."/>
            <person name="Tettelin H."/>
            <person name="Glass J.I."/>
            <person name="Rusch D."/>
            <person name="Podicherti R."/>
            <person name="Tsui H.-C.T."/>
            <person name="Winkler M.E."/>
        </authorList>
    </citation>
    <scope>NUCLEOTIDE SEQUENCE</scope>
</reference>
<dbReference type="Gene3D" id="2.60.120.620">
    <property type="entry name" value="q2cbj1_9rhob like domain"/>
    <property type="match status" value="1"/>
</dbReference>
<sequence length="222" mass="25249">MDPVDRITNNFIRSLSKSSVYQYPFRHWVLANSLPLEVLESIIRISVEAPSTEALVGTQRSEFEGRFFFSPNNRSVFRVCDDVARAFQSLKVIQAVEACADIELTNTQLRIEYTQDCDGYFLEPHTDTIDPKRFTLVVTLPRVPHLEAMGTDLYDTDHTYVSTQPKTISGGLAFVPDTQTWHGFEKKQIEGIRRSLIVNYVGEGWPQTIDLSFPELMVGHST</sequence>
<dbReference type="EMBL" id="UINC01106887">
    <property type="protein sequence ID" value="SVC71860.1"/>
    <property type="molecule type" value="Genomic_DNA"/>
</dbReference>